<reference evidence="3 4" key="1">
    <citation type="submission" date="2020-08" db="EMBL/GenBank/DDBJ databases">
        <authorList>
            <person name="Newling K."/>
            <person name="Davey J."/>
            <person name="Forrester S."/>
        </authorList>
    </citation>
    <scope>NUCLEOTIDE SEQUENCE [LARGE SCALE GENOMIC DNA]</scope>
    <source>
        <strain evidence="4">Crithidia deanei Carvalho (ATCC PRA-265)</strain>
    </source>
</reference>
<name>A0A7G2CP08_9TRYP</name>
<proteinExistence type="predicted"/>
<feature type="transmembrane region" description="Helical" evidence="2">
    <location>
        <begin position="21"/>
        <end position="47"/>
    </location>
</feature>
<evidence type="ECO:0000256" key="1">
    <source>
        <dbReference type="SAM" id="MobiDB-lite"/>
    </source>
</evidence>
<evidence type="ECO:0000313" key="4">
    <source>
        <dbReference type="Proteomes" id="UP000515908"/>
    </source>
</evidence>
<keyword evidence="2" id="KW-1133">Transmembrane helix</keyword>
<feature type="transmembrane region" description="Helical" evidence="2">
    <location>
        <begin position="83"/>
        <end position="105"/>
    </location>
</feature>
<feature type="compositionally biased region" description="Low complexity" evidence="1">
    <location>
        <begin position="170"/>
        <end position="181"/>
    </location>
</feature>
<keyword evidence="2" id="KW-0812">Transmembrane</keyword>
<keyword evidence="2" id="KW-0472">Membrane</keyword>
<evidence type="ECO:0000313" key="3">
    <source>
        <dbReference type="EMBL" id="CAD2221596.1"/>
    </source>
</evidence>
<dbReference type="Proteomes" id="UP000515908">
    <property type="component" value="Chromosome 22"/>
</dbReference>
<gene>
    <name evidence="3" type="ORF">ADEAN_000912800</name>
</gene>
<dbReference type="EMBL" id="LR877166">
    <property type="protein sequence ID" value="CAD2221596.1"/>
    <property type="molecule type" value="Genomic_DNA"/>
</dbReference>
<accession>A0A7G2CP08</accession>
<dbReference type="VEuPathDB" id="TriTrypDB:ADEAN_000912800"/>
<sequence>MNDTLDSYHTKEDKRRSAERGIGVTIFVLWVALLVFSILALVLYGAFFGSSVNSKGYGGDNGLLNYMLGLSGAKTSRSLQGGYFIMIIVVVIAIVMVILTACCPCTQGIYVCGRDGPVVDDKVFKATEESANTRTTGREEYYSPPQSVQKPRYDDSPTKKPTYNYDVPPNNNIQVNTNHNNGYPDAAYGVPLALPGPQLPPGATPEDIQRSYQALGLPDPNYKGKSVS</sequence>
<evidence type="ECO:0000256" key="2">
    <source>
        <dbReference type="SAM" id="Phobius"/>
    </source>
</evidence>
<keyword evidence="4" id="KW-1185">Reference proteome</keyword>
<organism evidence="3 4">
    <name type="scientific">Angomonas deanei</name>
    <dbReference type="NCBI Taxonomy" id="59799"/>
    <lineage>
        <taxon>Eukaryota</taxon>
        <taxon>Discoba</taxon>
        <taxon>Euglenozoa</taxon>
        <taxon>Kinetoplastea</taxon>
        <taxon>Metakinetoplastina</taxon>
        <taxon>Trypanosomatida</taxon>
        <taxon>Trypanosomatidae</taxon>
        <taxon>Strigomonadinae</taxon>
        <taxon>Angomonas</taxon>
    </lineage>
</organism>
<protein>
    <submittedName>
        <fullName evidence="3">Uncharacterized protein</fullName>
    </submittedName>
</protein>
<feature type="region of interest" description="Disordered" evidence="1">
    <location>
        <begin position="130"/>
        <end position="228"/>
    </location>
</feature>
<dbReference type="AlphaFoldDB" id="A0A7G2CP08"/>